<keyword evidence="2" id="KW-1185">Reference proteome</keyword>
<evidence type="ECO:0000313" key="2">
    <source>
        <dbReference type="Proteomes" id="UP001226720"/>
    </source>
</evidence>
<accession>A0ABU0K426</accession>
<protein>
    <submittedName>
        <fullName evidence="1">Uncharacterized protein</fullName>
    </submittedName>
</protein>
<dbReference type="EMBL" id="JAUSWM010000005">
    <property type="protein sequence ID" value="MDQ0484049.1"/>
    <property type="molecule type" value="Genomic_DNA"/>
</dbReference>
<evidence type="ECO:0000313" key="1">
    <source>
        <dbReference type="EMBL" id="MDQ0484049.1"/>
    </source>
</evidence>
<organism evidence="1 2">
    <name type="scientific">Guptibacillus hwajinpoensis</name>
    <dbReference type="NCBI Taxonomy" id="208199"/>
    <lineage>
        <taxon>Bacteria</taxon>
        <taxon>Bacillati</taxon>
        <taxon>Bacillota</taxon>
        <taxon>Bacilli</taxon>
        <taxon>Bacillales</taxon>
        <taxon>Guptibacillaceae</taxon>
        <taxon>Guptibacillus</taxon>
    </lineage>
</organism>
<reference evidence="1" key="1">
    <citation type="submission" date="2023-07" db="EMBL/GenBank/DDBJ databases">
        <title>Genomic Encyclopedia of Type Strains, Phase IV (KMG-IV): sequencing the most valuable type-strain genomes for metagenomic binning, comparative biology and taxonomic classification.</title>
        <authorList>
            <person name="Goeker M."/>
        </authorList>
    </citation>
    <scope>NUCLEOTIDE SEQUENCE [LARGE SCALE GENOMIC DNA]</scope>
    <source>
        <strain evidence="1">JSM 076093</strain>
    </source>
</reference>
<dbReference type="GeneID" id="301328356"/>
<gene>
    <name evidence="1" type="ORF">QO000_003033</name>
</gene>
<proteinExistence type="predicted"/>
<sequence length="107" mass="12796">MNSNGFIRGLMAKDYSREKFLLHVADVIERQLKEWSEVYEVMVMKLVNYEFVVKMDNRYYEVVISEKELDTLQATAPFALDRFVWKELEKQGIEIVRGYGDYIERVM</sequence>
<name>A0ABU0K426_9BACL</name>
<comment type="caution">
    <text evidence="1">The sequence shown here is derived from an EMBL/GenBank/DDBJ whole genome shotgun (WGS) entry which is preliminary data.</text>
</comment>
<dbReference type="RefSeq" id="WP_301552700.1">
    <property type="nucleotide sequence ID" value="NZ_JAQRMZ010000009.1"/>
</dbReference>
<dbReference type="Proteomes" id="UP001226720">
    <property type="component" value="Unassembled WGS sequence"/>
</dbReference>